<keyword evidence="2" id="KW-1185">Reference proteome</keyword>
<protein>
    <submittedName>
        <fullName evidence="1">Uncharacterized protein</fullName>
    </submittedName>
</protein>
<evidence type="ECO:0000313" key="2">
    <source>
        <dbReference type="Proteomes" id="UP000002497"/>
    </source>
</evidence>
<accession>E9D8E5</accession>
<reference evidence="2" key="1">
    <citation type="journal article" date="2010" name="Genome Res.">
        <title>Population genomic sequencing of Coccidioides fungi reveals recent hybridization and transposon control.</title>
        <authorList>
            <person name="Neafsey D.E."/>
            <person name="Barker B.M."/>
            <person name="Sharpton T.J."/>
            <person name="Stajich J.E."/>
            <person name="Park D.J."/>
            <person name="Whiston E."/>
            <person name="Hung C.-Y."/>
            <person name="McMahan C."/>
            <person name="White J."/>
            <person name="Sykes S."/>
            <person name="Heiman D."/>
            <person name="Young S."/>
            <person name="Zeng Q."/>
            <person name="Abouelleil A."/>
            <person name="Aftuck L."/>
            <person name="Bessette D."/>
            <person name="Brown A."/>
            <person name="FitzGerald M."/>
            <person name="Lui A."/>
            <person name="Macdonald J.P."/>
            <person name="Priest M."/>
            <person name="Orbach M.J."/>
            <person name="Galgiani J.N."/>
            <person name="Kirkland T.N."/>
            <person name="Cole G.T."/>
            <person name="Birren B.W."/>
            <person name="Henn M.R."/>
            <person name="Taylor J.W."/>
            <person name="Rounsley S.D."/>
        </authorList>
    </citation>
    <scope>NUCLEOTIDE SEQUENCE [LARGE SCALE GENOMIC DNA]</scope>
    <source>
        <strain evidence="2">RMSCC 757 / Silveira</strain>
    </source>
</reference>
<sequence length="115" mass="12796">MWVRLGSIAGKALNKREKSSMSESGRKMYYYGECRLQAVVGEEGLAGDAADVSWMNSWFVLYNNSMASMYACRHAKIQPMAPTMQFARDVDISYNTHCRVTATGEVPTSHAQASM</sequence>
<dbReference type="EMBL" id="GL636494">
    <property type="protein sequence ID" value="EFW17654.1"/>
    <property type="molecule type" value="Genomic_DNA"/>
</dbReference>
<dbReference type="VEuPathDB" id="FungiDB:CPSG_06097"/>
<proteinExistence type="predicted"/>
<evidence type="ECO:0000313" key="1">
    <source>
        <dbReference type="EMBL" id="EFW17654.1"/>
    </source>
</evidence>
<dbReference type="HOGENOM" id="CLU_2108817_0_0_1"/>
<reference evidence="2" key="2">
    <citation type="submission" date="2010-03" db="EMBL/GenBank/DDBJ databases">
        <title>The genome sequence of Coccidioides posadasii strain Silveira.</title>
        <authorList>
            <consortium name="The Broad Institute Genome Sequencing Center for Infectious Disease"/>
            <person name="Neafsey D."/>
            <person name="Orbach M."/>
            <person name="Henn M.R."/>
            <person name="Cole G.T."/>
            <person name="Galgiani J."/>
            <person name="Gardner M.J."/>
            <person name="Kirkland T.N."/>
            <person name="Taylor J.W."/>
            <person name="Young S.K."/>
            <person name="Zeng Q."/>
            <person name="Koehrsen M."/>
            <person name="Alvarado L."/>
            <person name="Berlin A."/>
            <person name="Borenstein D."/>
            <person name="Chapman S.B."/>
            <person name="Chen Z."/>
            <person name="Engels R."/>
            <person name="Freedman E."/>
            <person name="Gellesch M."/>
            <person name="Goldberg J."/>
            <person name="Griggs A."/>
            <person name="Gujja S."/>
            <person name="Heilman E."/>
            <person name="Heiman D."/>
            <person name="Howarth C."/>
            <person name="Jen D."/>
            <person name="Larson L."/>
            <person name="Mehta T."/>
            <person name="Neiman D."/>
            <person name="Park D."/>
            <person name="Pearson M."/>
            <person name="Richards J."/>
            <person name="Roberts A."/>
            <person name="Saif S."/>
            <person name="Shea T."/>
            <person name="Shenoy N."/>
            <person name="Sisk P."/>
            <person name="Stolte C."/>
            <person name="Sykes S."/>
            <person name="Walk T."/>
            <person name="White J."/>
            <person name="Yandava C."/>
            <person name="Haas B."/>
            <person name="Nusbaum C."/>
            <person name="Birren B."/>
        </authorList>
    </citation>
    <scope>NUCLEOTIDE SEQUENCE [LARGE SCALE GENOMIC DNA]</scope>
    <source>
        <strain evidence="2">RMSCC 757 / Silveira</strain>
    </source>
</reference>
<name>E9D8E5_COCPS</name>
<organism evidence="2">
    <name type="scientific">Coccidioides posadasii (strain RMSCC 757 / Silveira)</name>
    <name type="common">Valley fever fungus</name>
    <dbReference type="NCBI Taxonomy" id="443226"/>
    <lineage>
        <taxon>Eukaryota</taxon>
        <taxon>Fungi</taxon>
        <taxon>Dikarya</taxon>
        <taxon>Ascomycota</taxon>
        <taxon>Pezizomycotina</taxon>
        <taxon>Eurotiomycetes</taxon>
        <taxon>Eurotiomycetidae</taxon>
        <taxon>Onygenales</taxon>
        <taxon>Onygenaceae</taxon>
        <taxon>Coccidioides</taxon>
    </lineage>
</organism>
<dbReference type="Proteomes" id="UP000002497">
    <property type="component" value="Unassembled WGS sequence"/>
</dbReference>
<gene>
    <name evidence="1" type="ORF">CPSG_06097</name>
</gene>
<dbReference type="AlphaFoldDB" id="E9D8E5"/>